<reference evidence="11" key="1">
    <citation type="submission" date="2014-11" db="EMBL/GenBank/DDBJ databases">
        <authorList>
            <person name="Wibberg D."/>
        </authorList>
    </citation>
    <scope>NUCLEOTIDE SEQUENCE [LARGE SCALE GENOMIC DNA]</scope>
    <source>
        <strain evidence="11">L3</strain>
    </source>
</reference>
<evidence type="ECO:0000256" key="3">
    <source>
        <dbReference type="ARBA" id="ARBA00022475"/>
    </source>
</evidence>
<evidence type="ECO:0000313" key="11">
    <source>
        <dbReference type="Proteomes" id="UP000032809"/>
    </source>
</evidence>
<dbReference type="CDD" id="cd03215">
    <property type="entry name" value="ABC_Carb_Monos_II"/>
    <property type="match status" value="1"/>
</dbReference>
<proteinExistence type="predicted"/>
<keyword evidence="7" id="KW-1278">Translocase</keyword>
<keyword evidence="6 10" id="KW-0067">ATP-binding</keyword>
<dbReference type="GO" id="GO:0005524">
    <property type="term" value="F:ATP binding"/>
    <property type="evidence" value="ECO:0007669"/>
    <property type="project" value="UniProtKB-KW"/>
</dbReference>
<evidence type="ECO:0000256" key="8">
    <source>
        <dbReference type="ARBA" id="ARBA00023136"/>
    </source>
</evidence>
<dbReference type="SMART" id="SM00382">
    <property type="entry name" value="AAA"/>
    <property type="match status" value="2"/>
</dbReference>
<dbReference type="FunFam" id="3.40.50.300:FF:000127">
    <property type="entry name" value="Ribose import ATP-binding protein RbsA"/>
    <property type="match status" value="1"/>
</dbReference>
<evidence type="ECO:0000256" key="6">
    <source>
        <dbReference type="ARBA" id="ARBA00022840"/>
    </source>
</evidence>
<dbReference type="PROSITE" id="PS50893">
    <property type="entry name" value="ABC_TRANSPORTER_2"/>
    <property type="match status" value="2"/>
</dbReference>
<dbReference type="KEGG" id="dtn:DTL3_0313"/>
<dbReference type="Pfam" id="PF00005">
    <property type="entry name" value="ABC_tran"/>
    <property type="match status" value="2"/>
</dbReference>
<dbReference type="GO" id="GO:0016887">
    <property type="term" value="F:ATP hydrolysis activity"/>
    <property type="evidence" value="ECO:0007669"/>
    <property type="project" value="InterPro"/>
</dbReference>
<dbReference type="HOGENOM" id="CLU_000604_92_0_0"/>
<dbReference type="InterPro" id="IPR003439">
    <property type="entry name" value="ABC_transporter-like_ATP-bd"/>
</dbReference>
<feature type="domain" description="ABC transporter" evidence="9">
    <location>
        <begin position="258"/>
        <end position="502"/>
    </location>
</feature>
<dbReference type="Gene3D" id="3.40.50.300">
    <property type="entry name" value="P-loop containing nucleotide triphosphate hydrolases"/>
    <property type="match status" value="2"/>
</dbReference>
<keyword evidence="2" id="KW-0813">Transport</keyword>
<dbReference type="InterPro" id="IPR027417">
    <property type="entry name" value="P-loop_NTPase"/>
</dbReference>
<dbReference type="GO" id="GO:0005886">
    <property type="term" value="C:plasma membrane"/>
    <property type="evidence" value="ECO:0007669"/>
    <property type="project" value="UniProtKB-SubCell"/>
</dbReference>
<dbReference type="EMBL" id="LN824141">
    <property type="protein sequence ID" value="CEP77644.1"/>
    <property type="molecule type" value="Genomic_DNA"/>
</dbReference>
<organism evidence="10 11">
    <name type="scientific">Defluviitoga tunisiensis</name>
    <dbReference type="NCBI Taxonomy" id="1006576"/>
    <lineage>
        <taxon>Bacteria</taxon>
        <taxon>Thermotogati</taxon>
        <taxon>Thermotogota</taxon>
        <taxon>Thermotogae</taxon>
        <taxon>Petrotogales</taxon>
        <taxon>Petrotogaceae</taxon>
        <taxon>Defluviitoga</taxon>
    </lineage>
</organism>
<evidence type="ECO:0000256" key="2">
    <source>
        <dbReference type="ARBA" id="ARBA00022448"/>
    </source>
</evidence>
<evidence type="ECO:0000256" key="7">
    <source>
        <dbReference type="ARBA" id="ARBA00022967"/>
    </source>
</evidence>
<keyword evidence="8" id="KW-0472">Membrane</keyword>
<dbReference type="PANTHER" id="PTHR43790:SF4">
    <property type="entry name" value="GUANOSINE IMPORT ATP-BINDING PROTEIN NUPO"/>
    <property type="match status" value="1"/>
</dbReference>
<gene>
    <name evidence="10" type="ORF">DTL3_0313</name>
</gene>
<dbReference type="OrthoDB" id="9771863at2"/>
<comment type="subcellular location">
    <subcellularLocation>
        <location evidence="1">Cell membrane</location>
        <topology evidence="1">Peripheral membrane protein</topology>
    </subcellularLocation>
</comment>
<dbReference type="PANTHER" id="PTHR43790">
    <property type="entry name" value="CARBOHYDRATE TRANSPORT ATP-BINDING PROTEIN MG119-RELATED"/>
    <property type="match status" value="1"/>
</dbReference>
<name>A0A0C7P0V1_DEFTU</name>
<evidence type="ECO:0000259" key="9">
    <source>
        <dbReference type="PROSITE" id="PS50893"/>
    </source>
</evidence>
<dbReference type="InterPro" id="IPR003593">
    <property type="entry name" value="AAA+_ATPase"/>
</dbReference>
<evidence type="ECO:0000256" key="1">
    <source>
        <dbReference type="ARBA" id="ARBA00004202"/>
    </source>
</evidence>
<keyword evidence="4" id="KW-0677">Repeat</keyword>
<keyword evidence="5" id="KW-0547">Nucleotide-binding</keyword>
<evidence type="ECO:0000313" key="10">
    <source>
        <dbReference type="EMBL" id="CEP77644.1"/>
    </source>
</evidence>
<dbReference type="RefSeq" id="WP_045087236.1">
    <property type="nucleotide sequence ID" value="NZ_LN824141.1"/>
</dbReference>
<dbReference type="CDD" id="cd03216">
    <property type="entry name" value="ABC_Carb_Monos_I"/>
    <property type="match status" value="1"/>
</dbReference>
<dbReference type="STRING" id="1006576.DTL3_0313"/>
<keyword evidence="3" id="KW-1003">Cell membrane</keyword>
<sequence>MKTLIEMRGITKVYPNGVIANNRVNLEISSGEIHAIVGENGAGKTTLMKILAGFVKPDEGEIFYKGEKIKISSPSEALEKGIGMVHQHFMLVPSLTVAENIVLGMEPRKGLSFDLQKAISLTKEISKKYNMYVNPNSKVKDIPVGMKQKVEILKSLLRGAEILILDEPTAVLTPQETESLFESLLTLKKQGHTIIFITHKLKEVKKISDRITVMKKGRNVATIATQEVSEKEISQMMVGRDVIFEVEKLPVKPGKIVLEVKNLRAFSENGRMMLKNINFAVREREIVGIAGVAGNGQSELVEILSGLRKAERGQILINGIDITNKSTKIIRNNKVSHIPEDRMKYGTALEATVEENLISDRYDKPEFNRILILNKKKIQTETEKLVKEFNIAVNSVKTKIKMLSGGNVQKVVVAREISSNPCLLLANQPTRGVDIGGREFVHRKLIEMREKSVGILLISSDIDELMCLSDRLLIIYEGELVAAFSDVDKINEEEIGLYMLGIKKQNEITLREEMI</sequence>
<evidence type="ECO:0000256" key="5">
    <source>
        <dbReference type="ARBA" id="ARBA00022741"/>
    </source>
</evidence>
<accession>A0A0C7P0V1</accession>
<dbReference type="SUPFAM" id="SSF52540">
    <property type="entry name" value="P-loop containing nucleoside triphosphate hydrolases"/>
    <property type="match status" value="2"/>
</dbReference>
<dbReference type="Proteomes" id="UP000032809">
    <property type="component" value="Chromosome I"/>
</dbReference>
<feature type="domain" description="ABC transporter" evidence="9">
    <location>
        <begin position="5"/>
        <end position="241"/>
    </location>
</feature>
<keyword evidence="11" id="KW-1185">Reference proteome</keyword>
<protein>
    <submittedName>
        <fullName evidence="10">Xylose transporter ATP-binding subunit</fullName>
    </submittedName>
</protein>
<dbReference type="InterPro" id="IPR050107">
    <property type="entry name" value="ABC_carbohydrate_import_ATPase"/>
</dbReference>
<evidence type="ECO:0000256" key="4">
    <source>
        <dbReference type="ARBA" id="ARBA00022737"/>
    </source>
</evidence>
<dbReference type="AlphaFoldDB" id="A0A0C7P0V1"/>